<dbReference type="Gramene" id="TraesARI2A03G00768160.1">
    <property type="protein sequence ID" value="TraesARI2A03G00768160.1"/>
    <property type="gene ID" value="TraesARI2A03G00768160"/>
</dbReference>
<dbReference type="Gramene" id="TraesSYM2A03G00767970.1">
    <property type="protein sequence ID" value="TraesSYM2A03G00767970.1"/>
    <property type="gene ID" value="TraesSYM2A03G00767970"/>
</dbReference>
<keyword evidence="4" id="KW-1185">Reference proteome</keyword>
<dbReference type="Gramene" id="TraesSTA2A03G00758370.1">
    <property type="protein sequence ID" value="TraesSTA2A03G00758370.1"/>
    <property type="gene ID" value="TraesSTA2A03G00758370"/>
</dbReference>
<dbReference type="Gramene" id="TraesCS2A02G410900.1">
    <property type="protein sequence ID" value="TraesCS2A02G410900.1"/>
    <property type="gene ID" value="TraesCS2A02G410900"/>
</dbReference>
<organism evidence="3">
    <name type="scientific">Triticum aestivum</name>
    <name type="common">Wheat</name>
    <dbReference type="NCBI Taxonomy" id="4565"/>
    <lineage>
        <taxon>Eukaryota</taxon>
        <taxon>Viridiplantae</taxon>
        <taxon>Streptophyta</taxon>
        <taxon>Embryophyta</taxon>
        <taxon>Tracheophyta</taxon>
        <taxon>Spermatophyta</taxon>
        <taxon>Magnoliopsida</taxon>
        <taxon>Liliopsida</taxon>
        <taxon>Poales</taxon>
        <taxon>Poaceae</taxon>
        <taxon>BOP clade</taxon>
        <taxon>Pooideae</taxon>
        <taxon>Triticodae</taxon>
        <taxon>Triticeae</taxon>
        <taxon>Triticinae</taxon>
        <taxon>Triticum</taxon>
    </lineage>
</organism>
<dbReference type="PANTHER" id="PTHR33065">
    <property type="entry name" value="OS07G0486400 PROTEIN"/>
    <property type="match status" value="1"/>
</dbReference>
<protein>
    <recommendedName>
        <fullName evidence="2">DUF6598 domain-containing protein</fullName>
    </recommendedName>
</protein>
<dbReference type="Gramene" id="TraesCAD_scaffold_072278_01G000100.1">
    <property type="protein sequence ID" value="TraesCAD_scaffold_072278_01G000100.1"/>
    <property type="gene ID" value="TraesCAD_scaffold_072278_01G000100"/>
</dbReference>
<dbReference type="Gramene" id="TraesROB_scaffold_069974_01G000100.1">
    <property type="protein sequence ID" value="TraesROB_scaffold_069974_01G000100.1"/>
    <property type="gene ID" value="TraesROB_scaffold_069974_01G000100"/>
</dbReference>
<name>A0A3B6B2P2_WHEAT</name>
<evidence type="ECO:0000313" key="3">
    <source>
        <dbReference type="EnsemblPlants" id="TraesCS2A02G410900.1"/>
    </source>
</evidence>
<dbReference type="Gramene" id="TraesCLE_scaffold_048545_01G000100.1">
    <property type="protein sequence ID" value="TraesCLE_scaffold_048545_01G000100.1"/>
    <property type="gene ID" value="TraesCLE_scaffold_048545_01G000100"/>
</dbReference>
<evidence type="ECO:0000256" key="1">
    <source>
        <dbReference type="SAM" id="MobiDB-lite"/>
    </source>
</evidence>
<sequence length="619" mass="69079">MEGEANGESGESGNCIGHGADIQRRKHQETKSEIEVAKKRGQVAALISASVDTKLEMGETEGMKENMLSEILHEGTKSETQSATEMVRAEICSLLSRISKNVTELKAEQKLRIIDYSSDEVHIHMDNMYSEVTNLLQMMEKVQNSEIPGKEQVSENIGVEGIQIRTEDKGGSATKTQGLTYYEYGLNAIFNGLDQLCTRLDQMGHLSYNSQLFSELFKESVNMTKIRLRARIKLDEVDETPPIISNDTLEAANGKSEVSPKISTSTEIKLEIEETKEMGVKAKEKLRKAMMHNKQAEEFFDEYRRGWVSNWSRFYGTFTETTSLSPMHFTHSTPGNTPSAAFVASTLQIYSIQVKEIEDVPGLKWPLEVYGVIAARDAVDHNRNILFSCRRNNCQILNQEDPFLHLTGPSRAIVCEEPVRVEIKLKVKGGTESEDIALMTRVWYYSGKVSCTLYTPLVGGLCTMVLSSEELHESVQATIVGIRLRVPEETPSLFKNGGRVVCFSLPRKGRPRKGRLPNSTHPLFRQVVLQDGTMTSCSKGYLNLSRHVVSVKLCGTLEVVIHANSQSGAIKGEVSIKAQNCNITQDVCHLGDSELEITVAWSRLVQDKLWISMEGSEEV</sequence>
<dbReference type="Proteomes" id="UP000019116">
    <property type="component" value="Chromosome 2A"/>
</dbReference>
<dbReference type="Gramene" id="TraesJUL2A03G00764900.1">
    <property type="protein sequence ID" value="TraesJUL2A03G00764900.1"/>
    <property type="gene ID" value="TraesJUL2A03G00764900"/>
</dbReference>
<dbReference type="Gramene" id="TraesWEE_scaffold_068425_01G000100.1">
    <property type="protein sequence ID" value="TraesWEE_scaffold_068425_01G000100.1"/>
    <property type="gene ID" value="TraesWEE_scaffold_068425_01G000100"/>
</dbReference>
<dbReference type="Gramene" id="TraesPARA_EIv1.0_0367130.1">
    <property type="protein sequence ID" value="TraesPARA_EIv1.0_0367130.1.CDS"/>
    <property type="gene ID" value="TraesPARA_EIv1.0_0367130"/>
</dbReference>
<evidence type="ECO:0000259" key="2">
    <source>
        <dbReference type="Pfam" id="PF20241"/>
    </source>
</evidence>
<proteinExistence type="predicted"/>
<feature type="compositionally biased region" description="Low complexity" evidence="1">
    <location>
        <begin position="1"/>
        <end position="14"/>
    </location>
</feature>
<dbReference type="Gramene" id="TraesMAC2A03G00758880.1">
    <property type="protein sequence ID" value="TraesMAC2A03G00758880.1"/>
    <property type="gene ID" value="TraesMAC2A03G00758880"/>
</dbReference>
<dbReference type="Pfam" id="PF20241">
    <property type="entry name" value="DUF6598"/>
    <property type="match status" value="1"/>
</dbReference>
<dbReference type="Gramene" id="TraesCS2A03G0985700.2">
    <property type="protein sequence ID" value="TraesCS2A03G0985700.2.CDS"/>
    <property type="gene ID" value="TraesCS2A03G0985700"/>
</dbReference>
<feature type="domain" description="DUF6598" evidence="2">
    <location>
        <begin position="346"/>
        <end position="599"/>
    </location>
</feature>
<accession>A0A3B6B2P2</accession>
<dbReference type="Gramene" id="TraesLAC2A03G00763930.1">
    <property type="protein sequence ID" value="TraesLAC2A03G00763930.1"/>
    <property type="gene ID" value="TraesLAC2A03G00763930"/>
</dbReference>
<dbReference type="Gramene" id="TraesLDM2A03G00762870.1">
    <property type="protein sequence ID" value="TraesLDM2A03G00762870.1"/>
    <property type="gene ID" value="TraesLDM2A03G00762870"/>
</dbReference>
<gene>
    <name evidence="3" type="primary">LOC123190113</name>
</gene>
<reference evidence="3" key="1">
    <citation type="submission" date="2018-08" db="EMBL/GenBank/DDBJ databases">
        <authorList>
            <person name="Rossello M."/>
        </authorList>
    </citation>
    <scope>NUCLEOTIDE SEQUENCE [LARGE SCALE GENOMIC DNA]</scope>
    <source>
        <strain evidence="3">cv. Chinese Spring</strain>
    </source>
</reference>
<dbReference type="Gramene" id="TraesJAG2A03G00759880.1">
    <property type="protein sequence ID" value="TraesJAG2A03G00759880.1"/>
    <property type="gene ID" value="TraesJAG2A03G00759880"/>
</dbReference>
<dbReference type="Gramene" id="TraesNOR2A03G00769920.2">
    <property type="protein sequence ID" value="TraesNOR2A03G00769920.2"/>
    <property type="gene ID" value="TraesNOR2A03G00769920"/>
</dbReference>
<feature type="region of interest" description="Disordered" evidence="1">
    <location>
        <begin position="1"/>
        <end position="30"/>
    </location>
</feature>
<dbReference type="RefSeq" id="XP_044458631.1">
    <property type="nucleotide sequence ID" value="XM_044602696.1"/>
</dbReference>
<dbReference type="AlphaFoldDB" id="A0A3B6B2P2"/>
<dbReference type="EnsemblPlants" id="TraesCS2A02G410900.1">
    <property type="protein sequence ID" value="TraesCS2A02G410900.1"/>
    <property type="gene ID" value="TraesCS2A02G410900"/>
</dbReference>
<dbReference type="InterPro" id="IPR046533">
    <property type="entry name" value="DUF6598"/>
</dbReference>
<dbReference type="OrthoDB" id="698306at2759"/>
<dbReference type="PANTHER" id="PTHR33065:SF71">
    <property type="entry name" value="GENOME ASSEMBLY, CHROMOSOME: II"/>
    <property type="match status" value="1"/>
</dbReference>
<dbReference type="GeneID" id="123190113"/>
<evidence type="ECO:0000313" key="4">
    <source>
        <dbReference type="Proteomes" id="UP000019116"/>
    </source>
</evidence>
<reference evidence="3" key="2">
    <citation type="submission" date="2018-10" db="UniProtKB">
        <authorList>
            <consortium name="EnsemblPlants"/>
        </authorList>
    </citation>
    <scope>IDENTIFICATION</scope>
</reference>